<reference evidence="1" key="2">
    <citation type="journal article" date="2022" name="New Phytol.">
        <title>Evolutionary transition to the ectomycorrhizal habit in the genomes of a hyperdiverse lineage of mushroom-forming fungi.</title>
        <authorList>
            <person name="Looney B."/>
            <person name="Miyauchi S."/>
            <person name="Morin E."/>
            <person name="Drula E."/>
            <person name="Courty P.E."/>
            <person name="Kohler A."/>
            <person name="Kuo A."/>
            <person name="LaButti K."/>
            <person name="Pangilinan J."/>
            <person name="Lipzen A."/>
            <person name="Riley R."/>
            <person name="Andreopoulos W."/>
            <person name="He G."/>
            <person name="Johnson J."/>
            <person name="Nolan M."/>
            <person name="Tritt A."/>
            <person name="Barry K.W."/>
            <person name="Grigoriev I.V."/>
            <person name="Nagy L.G."/>
            <person name="Hibbett D."/>
            <person name="Henrissat B."/>
            <person name="Matheny P.B."/>
            <person name="Labbe J."/>
            <person name="Martin F.M."/>
        </authorList>
    </citation>
    <scope>NUCLEOTIDE SEQUENCE</scope>
    <source>
        <strain evidence="1">EC-137</strain>
    </source>
</reference>
<keyword evidence="2" id="KW-1185">Reference proteome</keyword>
<accession>A0ACB8QTP1</accession>
<gene>
    <name evidence="1" type="ORF">K488DRAFT_83221</name>
</gene>
<dbReference type="EMBL" id="MU273487">
    <property type="protein sequence ID" value="KAI0035259.1"/>
    <property type="molecule type" value="Genomic_DNA"/>
</dbReference>
<proteinExistence type="predicted"/>
<evidence type="ECO:0000313" key="2">
    <source>
        <dbReference type="Proteomes" id="UP000814128"/>
    </source>
</evidence>
<name>A0ACB8QTP1_9AGAM</name>
<organism evidence="1 2">
    <name type="scientific">Vararia minispora EC-137</name>
    <dbReference type="NCBI Taxonomy" id="1314806"/>
    <lineage>
        <taxon>Eukaryota</taxon>
        <taxon>Fungi</taxon>
        <taxon>Dikarya</taxon>
        <taxon>Basidiomycota</taxon>
        <taxon>Agaricomycotina</taxon>
        <taxon>Agaricomycetes</taxon>
        <taxon>Russulales</taxon>
        <taxon>Lachnocladiaceae</taxon>
        <taxon>Vararia</taxon>
    </lineage>
</organism>
<reference evidence="1" key="1">
    <citation type="submission" date="2021-02" db="EMBL/GenBank/DDBJ databases">
        <authorList>
            <consortium name="DOE Joint Genome Institute"/>
            <person name="Ahrendt S."/>
            <person name="Looney B.P."/>
            <person name="Miyauchi S."/>
            <person name="Morin E."/>
            <person name="Drula E."/>
            <person name="Courty P.E."/>
            <person name="Chicoki N."/>
            <person name="Fauchery L."/>
            <person name="Kohler A."/>
            <person name="Kuo A."/>
            <person name="Labutti K."/>
            <person name="Pangilinan J."/>
            <person name="Lipzen A."/>
            <person name="Riley R."/>
            <person name="Andreopoulos W."/>
            <person name="He G."/>
            <person name="Johnson J."/>
            <person name="Barry K.W."/>
            <person name="Grigoriev I.V."/>
            <person name="Nagy L."/>
            <person name="Hibbett D."/>
            <person name="Henrissat B."/>
            <person name="Matheny P.B."/>
            <person name="Labbe J."/>
            <person name="Martin F."/>
        </authorList>
    </citation>
    <scope>NUCLEOTIDE SEQUENCE</scope>
    <source>
        <strain evidence="1">EC-137</strain>
    </source>
</reference>
<comment type="caution">
    <text evidence="1">The sequence shown here is derived from an EMBL/GenBank/DDBJ whole genome shotgun (WGS) entry which is preliminary data.</text>
</comment>
<dbReference type="Proteomes" id="UP000814128">
    <property type="component" value="Unassembled WGS sequence"/>
</dbReference>
<evidence type="ECO:0000313" key="1">
    <source>
        <dbReference type="EMBL" id="KAI0035259.1"/>
    </source>
</evidence>
<sequence>MSTAAPRKQAPRPLKPVGRYWKGKAPKGATDLPSSDEEDEEDVEAQGLPEEEGDEVLVGEQDFLSGAVVADEEEDGGATGRAKKLNIALRDVEISKDGRVKVGGMEAGEEEESEESEEESEEEEKAGESEEEARRILEYESGSEEEKPKLQFRPVFVPKRARATIAEREAEAQDTEDALNKKEREAEERKKQSHDMVAESIRRELAEKEKEDEVPDVDDTDGLEPQAEFDAWRLRELARIKRDKEAEIAREQEREEIERRRALPEEQRLKEDLEHAEKLRAEKPKGQQKFLQKYWHKGAFHQDDEIMKRHDYTEATESTIDVSALPKVMQVKNFGKRSRTKYTHLLDQDTTAGNGGFGGTGPVKSGGKDCPQSTGIPPGRPGTGANATGRGFRDDKPGVMNADEVAVEVESDERAAVIHHRMITGTDDGTDMKTGEGGILEKFFRHRTTMTVPSNEPKPRERRTIKVAIVGSGLAGLSAAYLLSTLRTRTDVEFNEGGGVDFEVHIFEKATTLGMDSHSASLALPSVPDKEWRVDVPMRAFQGGYYPQLIRLYSHLGVAFRKADFSYSFTKLSSLPEGTSAKSLDLHPHFLYEGASGKRGISTPSSRRLKVPEEASPIRRAFSQIGMSVHHALWTFLMLCLWLRLVILCAPLFRPKDIKEITWEEWVERHIPCGPISRWTGFAAAWNSFVEDLCVPMFSGICSATREDVLQHPAEEFLDFNWKTLGTHHYLVSNGIREVVSRLSAHISTEQIHLGMPTTAILPDPSGSGLVSVVCIPSDGQTTRYDGFSHVIFATQAKYAAPLLRGYAEKLSGEARARAAELGACLARVLYRESVVINHTDAKFLPTDSHDRRDLNVVTVASPAPTPNNGRLDPNAIVVPSSYSMATQRLMRPAHVPQFIGADGEEEGIYQTTNPIIAPDGGRILSVGRLERALLTIDGKNATRMLYRTGGKGVGKLQGAARRAEGAKAAGLWVVGSYAYYGIPMLEGCVVMSEHNSMYSGYFMDSKITP</sequence>
<protein>
    <submittedName>
        <fullName evidence="1">Splicing factor, Prp19-binding domain-containing protein</fullName>
    </submittedName>
</protein>